<dbReference type="VEuPathDB" id="AmoebaDB:NAEGRDRAFT_62068"/>
<dbReference type="InterPro" id="IPR001223">
    <property type="entry name" value="Glyco_hydro18_cat"/>
</dbReference>
<dbReference type="Proteomes" id="UP000006671">
    <property type="component" value="Unassembled WGS sequence"/>
</dbReference>
<name>D2UZU7_NAEGR</name>
<dbReference type="PROSITE" id="PS51910">
    <property type="entry name" value="GH18_2"/>
    <property type="match status" value="1"/>
</dbReference>
<dbReference type="GeneID" id="8858909"/>
<dbReference type="GO" id="GO:0005975">
    <property type="term" value="P:carbohydrate metabolic process"/>
    <property type="evidence" value="ECO:0007669"/>
    <property type="project" value="InterPro"/>
</dbReference>
<proteinExistence type="inferred from homology"/>
<reference evidence="5 6" key="1">
    <citation type="journal article" date="2010" name="Cell">
        <title>The genome of Naegleria gruberi illuminates early eukaryotic versatility.</title>
        <authorList>
            <person name="Fritz-Laylin L.K."/>
            <person name="Prochnik S.E."/>
            <person name="Ginger M.L."/>
            <person name="Dacks J.B."/>
            <person name="Carpenter M.L."/>
            <person name="Field M.C."/>
            <person name="Kuo A."/>
            <person name="Paredez A."/>
            <person name="Chapman J."/>
            <person name="Pham J."/>
            <person name="Shu S."/>
            <person name="Neupane R."/>
            <person name="Cipriano M."/>
            <person name="Mancuso J."/>
            <person name="Tu H."/>
            <person name="Salamov A."/>
            <person name="Lindquist E."/>
            <person name="Shapiro H."/>
            <person name="Lucas S."/>
            <person name="Grigoriev I.V."/>
            <person name="Cande W.Z."/>
            <person name="Fulton C."/>
            <person name="Rokhsar D.S."/>
            <person name="Dawson S.C."/>
        </authorList>
    </citation>
    <scope>NUCLEOTIDE SEQUENCE [LARGE SCALE GENOMIC DNA]</scope>
    <source>
        <strain evidence="5 6">NEG-M</strain>
    </source>
</reference>
<evidence type="ECO:0000259" key="4">
    <source>
        <dbReference type="PROSITE" id="PS51910"/>
    </source>
</evidence>
<dbReference type="InterPro" id="IPR011583">
    <property type="entry name" value="Chitinase_II/V-like_cat"/>
</dbReference>
<dbReference type="GO" id="GO:0012505">
    <property type="term" value="C:endomembrane system"/>
    <property type="evidence" value="ECO:0007669"/>
    <property type="project" value="TreeGrafter"/>
</dbReference>
<keyword evidence="6" id="KW-1185">Reference proteome</keyword>
<keyword evidence="3" id="KW-0472">Membrane</keyword>
<evidence type="ECO:0000256" key="2">
    <source>
        <dbReference type="ARBA" id="ARBA00040976"/>
    </source>
</evidence>
<dbReference type="GO" id="GO:0016787">
    <property type="term" value="F:hydrolase activity"/>
    <property type="evidence" value="ECO:0007669"/>
    <property type="project" value="UniProtKB-KW"/>
</dbReference>
<dbReference type="AlphaFoldDB" id="D2UZU7"/>
<feature type="transmembrane region" description="Helical" evidence="3">
    <location>
        <begin position="243"/>
        <end position="269"/>
    </location>
</feature>
<dbReference type="InterPro" id="IPR017853">
    <property type="entry name" value="GH"/>
</dbReference>
<dbReference type="InterPro" id="IPR029070">
    <property type="entry name" value="Chitinase_insertion_sf"/>
</dbReference>
<organism evidence="6">
    <name type="scientific">Naegleria gruberi</name>
    <name type="common">Amoeba</name>
    <dbReference type="NCBI Taxonomy" id="5762"/>
    <lineage>
        <taxon>Eukaryota</taxon>
        <taxon>Discoba</taxon>
        <taxon>Heterolobosea</taxon>
        <taxon>Tetramitia</taxon>
        <taxon>Eutetramitia</taxon>
        <taxon>Vahlkampfiidae</taxon>
        <taxon>Naegleria</taxon>
    </lineage>
</organism>
<evidence type="ECO:0000313" key="5">
    <source>
        <dbReference type="EMBL" id="EFC50224.1"/>
    </source>
</evidence>
<feature type="transmembrane region" description="Helical" evidence="3">
    <location>
        <begin position="27"/>
        <end position="60"/>
    </location>
</feature>
<dbReference type="PANTHER" id="PTHR46066">
    <property type="entry name" value="CHITINASE DOMAIN-CONTAINING PROTEIN 1 FAMILY MEMBER"/>
    <property type="match status" value="1"/>
</dbReference>
<dbReference type="RefSeq" id="XP_002682968.1">
    <property type="nucleotide sequence ID" value="XM_002682922.1"/>
</dbReference>
<evidence type="ECO:0000256" key="3">
    <source>
        <dbReference type="SAM" id="Phobius"/>
    </source>
</evidence>
<dbReference type="STRING" id="5762.D2UZU7"/>
<dbReference type="Pfam" id="PF00704">
    <property type="entry name" value="Glyco_hydro_18"/>
    <property type="match status" value="1"/>
</dbReference>
<evidence type="ECO:0000256" key="1">
    <source>
        <dbReference type="ARBA" id="ARBA00009336"/>
    </source>
</evidence>
<accession>D2UZU7</accession>
<dbReference type="PANTHER" id="PTHR46066:SF2">
    <property type="entry name" value="CHITINASE DOMAIN-CONTAINING PROTEIN 1"/>
    <property type="match status" value="1"/>
</dbReference>
<dbReference type="eggNOG" id="KOG2091">
    <property type="taxonomic scope" value="Eukaryota"/>
</dbReference>
<dbReference type="Gene3D" id="3.10.50.10">
    <property type="match status" value="1"/>
</dbReference>
<dbReference type="OrthoDB" id="10254444at2759"/>
<dbReference type="GO" id="GO:0008061">
    <property type="term" value="F:chitin binding"/>
    <property type="evidence" value="ECO:0007669"/>
    <property type="project" value="InterPro"/>
</dbReference>
<protein>
    <recommendedName>
        <fullName evidence="2">Chitinase domain-containing protein 1</fullName>
    </recommendedName>
</protein>
<dbReference type="EMBL" id="GG738846">
    <property type="protein sequence ID" value="EFC50224.1"/>
    <property type="molecule type" value="Genomic_DNA"/>
</dbReference>
<keyword evidence="5" id="KW-0378">Hydrolase</keyword>
<evidence type="ECO:0000313" key="6">
    <source>
        <dbReference type="Proteomes" id="UP000006671"/>
    </source>
</evidence>
<dbReference type="GO" id="GO:0070492">
    <property type="term" value="F:oligosaccharide binding"/>
    <property type="evidence" value="ECO:0007669"/>
    <property type="project" value="TreeGrafter"/>
</dbReference>
<dbReference type="SMART" id="SM00636">
    <property type="entry name" value="Glyco_18"/>
    <property type="match status" value="1"/>
</dbReference>
<keyword evidence="3" id="KW-1133">Transmembrane helix</keyword>
<keyword evidence="3" id="KW-0812">Transmembrane</keyword>
<dbReference type="Gene3D" id="3.20.20.80">
    <property type="entry name" value="Glycosidases"/>
    <property type="match status" value="1"/>
</dbReference>
<sequence length="716" mass="81828">MHSIVSRDVLSRNNEHSLERSSIKKKALIRLSILSIFNIICCLIFLIIVGLATLFLYVYASSTILARNSKDDPLLSDVISCTVRDLSVNCTESDLEDLLVTKDKWKFSDFFDHLHYLSDDERDHLVIVDGITVSTDKLEFKLCKALVNYSSDGVSQRNEITIDEFVVSYKTDENFKPLQSGDILNIHFPGNENSTAIPAQYLMFSKIMETRSCYVNPLDKSVIGFYERTIDFYYPGRSQLTSLAGYLALGFLIASGAIFAFFVIPLTIVSIKRCYSYKSDIETMGHMEMNDQEESDSGSQVSDDINDRRYFYSSSIQSTLRKLSENEKEQVIEKLLSETGSSASLRSNKVLGFVTPWNSNGYNVAKTHEKVKLISPVWLQIRPSQQKPNSPFQITGIQDVDMNWIKQVKKQNIGAKILPRVQFDYSHWGQEQVRYFYGQPKFNKNLHQPIIDKIGQLIRAYDLDGIVVEVGFLPMDQIKHIIVDFMKSLREKVNSLNKKGEIHLVVPSLVPPTRNEQKFSALFRVEHLIEIEPYVDGFLLMTYDYFSHMSSKDTSQKYIFNGPLEGFIDQTVNYFTLSGSNTNIAQKLFVGLNFYGIQIEMENTNSLLSDLIKDSTEEATVLISKYLTPKQTKLDHILGSKLKELLNNTQTLHSIIWDSEAREHIFEFVQPDKITLVAYPTLESIKSRVDFVKEKRLAGVMIWELGQGLESLYSEL</sequence>
<comment type="similarity">
    <text evidence="1">Belongs to the glycosyl hydrolase 18 family.</text>
</comment>
<dbReference type="SUPFAM" id="SSF51445">
    <property type="entry name" value="(Trans)glycosidases"/>
    <property type="match status" value="1"/>
</dbReference>
<dbReference type="KEGG" id="ngr:NAEGRDRAFT_62068"/>
<dbReference type="InParanoid" id="D2UZU7"/>
<feature type="domain" description="GH18" evidence="4">
    <location>
        <begin position="348"/>
        <end position="716"/>
    </location>
</feature>
<gene>
    <name evidence="5" type="ORF">NAEGRDRAFT_62068</name>
</gene>